<keyword evidence="10 12" id="KW-0408">Iron</keyword>
<feature type="binding site" description="axial binding residue" evidence="14">
    <location>
        <position position="95"/>
    </location>
    <ligand>
        <name>heme</name>
        <dbReference type="ChEBI" id="CHEBI:30413"/>
        <label>1</label>
    </ligand>
    <ligandPart>
        <name>Fe</name>
        <dbReference type="ChEBI" id="CHEBI:18248"/>
    </ligandPart>
</feature>
<dbReference type="GO" id="GO:0009055">
    <property type="term" value="F:electron transfer activity"/>
    <property type="evidence" value="ECO:0007669"/>
    <property type="project" value="TreeGrafter"/>
</dbReference>
<keyword evidence="4" id="KW-1003">Cell membrane</keyword>
<dbReference type="RefSeq" id="WP_075764354.1">
    <property type="nucleotide sequence ID" value="NZ_MJIL01000075.1"/>
</dbReference>
<dbReference type="InterPro" id="IPR051174">
    <property type="entry name" value="Cytochrome_c-type_ET"/>
</dbReference>
<dbReference type="GO" id="GO:0019333">
    <property type="term" value="P:denitrification pathway"/>
    <property type="evidence" value="ECO:0007669"/>
    <property type="project" value="InterPro"/>
</dbReference>
<evidence type="ECO:0000256" key="15">
    <source>
        <dbReference type="SAM" id="Phobius"/>
    </source>
</evidence>
<feature type="binding site" description="axial binding residue" evidence="14">
    <location>
        <position position="76"/>
    </location>
    <ligand>
        <name>heme</name>
        <dbReference type="ChEBI" id="CHEBI:30413"/>
        <label>2</label>
    </ligand>
    <ligandPart>
        <name>Fe</name>
        <dbReference type="ChEBI" id="CHEBI:18248"/>
    </ligandPart>
</feature>
<feature type="binding site" description="covalent" evidence="13">
    <location>
        <position position="136"/>
    </location>
    <ligand>
        <name>heme</name>
        <dbReference type="ChEBI" id="CHEBI:30413"/>
        <label>4</label>
    </ligand>
</feature>
<evidence type="ECO:0000256" key="14">
    <source>
        <dbReference type="PIRSR" id="PIRSR000013-2"/>
    </source>
</evidence>
<dbReference type="Pfam" id="PF03264">
    <property type="entry name" value="Cytochrom_NNT"/>
    <property type="match status" value="1"/>
</dbReference>
<dbReference type="Proteomes" id="UP000186905">
    <property type="component" value="Unassembled WGS sequence"/>
</dbReference>
<organism evidence="17 18">
    <name type="scientific">Photobacterium proteolyticum</name>
    <dbReference type="NCBI Taxonomy" id="1903952"/>
    <lineage>
        <taxon>Bacteria</taxon>
        <taxon>Pseudomonadati</taxon>
        <taxon>Pseudomonadota</taxon>
        <taxon>Gammaproteobacteria</taxon>
        <taxon>Vibrionales</taxon>
        <taxon>Vibrionaceae</taxon>
        <taxon>Photobacterium</taxon>
    </lineage>
</organism>
<feature type="binding site" description="covalent" evidence="13">
    <location>
        <position position="163"/>
    </location>
    <ligand>
        <name>heme</name>
        <dbReference type="ChEBI" id="CHEBI:30413"/>
        <label>4</label>
    </ligand>
</feature>
<evidence type="ECO:0000256" key="1">
    <source>
        <dbReference type="ARBA" id="ARBA00004162"/>
    </source>
</evidence>
<sequence>MKKPLRKITWGSLIIGFALGVFLVPATITFNHFTSTEDFCGNSCHAMSWVINDPSYINSSHRKNGSGVVATCKDCHLPNDLLRETWAHIRDGSRDLIASLSNDFSEKQTWEARRQALTYEVRKKMIADNSESCSSCHQLAFLENTKERVGRQHELANRNNVKCIQCHFNLVHSPVKPSVFDREDLKLLPNYERVSVAPANQQ</sequence>
<comment type="subcellular location">
    <subcellularLocation>
        <location evidence="1">Cell membrane</location>
        <topology evidence="1">Single-pass membrane protein</topology>
    </subcellularLocation>
</comment>
<feature type="binding site" description="axial binding residue" evidence="14">
    <location>
        <position position="167"/>
    </location>
    <ligand>
        <name>heme</name>
        <dbReference type="ChEBI" id="CHEBI:30413"/>
        <label>4</label>
    </ligand>
    <ligandPart>
        <name>Fe</name>
        <dbReference type="ChEBI" id="CHEBI:18248"/>
    </ligandPart>
</feature>
<reference evidence="17 18" key="1">
    <citation type="submission" date="2016-09" db="EMBL/GenBank/DDBJ databases">
        <title>Photobacterium proteolyticum sp. nov. a protease producing bacterium isolated from ocean sediments of Laizhou Bay.</title>
        <authorList>
            <person name="Li Y."/>
        </authorList>
    </citation>
    <scope>NUCLEOTIDE SEQUENCE [LARGE SCALE GENOMIC DNA]</scope>
    <source>
        <strain evidence="17 18">13-12</strain>
    </source>
</reference>
<dbReference type="GO" id="GO:0005886">
    <property type="term" value="C:plasma membrane"/>
    <property type="evidence" value="ECO:0007669"/>
    <property type="project" value="UniProtKB-SubCell"/>
</dbReference>
<dbReference type="GO" id="GO:0046872">
    <property type="term" value="F:metal ion binding"/>
    <property type="evidence" value="ECO:0007669"/>
    <property type="project" value="UniProtKB-KW"/>
</dbReference>
<accession>A0A1Q9GLH8</accession>
<dbReference type="PANTHER" id="PTHR30333:SF1">
    <property type="entry name" value="CYTOCHROME C-TYPE PROTEIN NAPC"/>
    <property type="match status" value="1"/>
</dbReference>
<comment type="caution">
    <text evidence="17">The sequence shown here is derived from an EMBL/GenBank/DDBJ whole genome shotgun (WGS) entry which is preliminary data.</text>
</comment>
<evidence type="ECO:0000256" key="9">
    <source>
        <dbReference type="ARBA" id="ARBA00022989"/>
    </source>
</evidence>
<feature type="binding site" description="axial binding residue" evidence="14">
    <location>
        <position position="137"/>
    </location>
    <ligand>
        <name>heme</name>
        <dbReference type="ChEBI" id="CHEBI:30413"/>
        <label>3</label>
    </ligand>
    <ligandPart>
        <name>Fe</name>
        <dbReference type="ChEBI" id="CHEBI:18248"/>
    </ligandPart>
</feature>
<name>A0A1Q9GLH8_9GAMM</name>
<evidence type="ECO:0000256" key="2">
    <source>
        <dbReference type="ARBA" id="ARBA00007395"/>
    </source>
</evidence>
<feature type="binding site" description="covalent" evidence="13">
    <location>
        <position position="44"/>
    </location>
    <ligand>
        <name>heme</name>
        <dbReference type="ChEBI" id="CHEBI:30413"/>
        <label>1</label>
    </ligand>
</feature>
<evidence type="ECO:0000256" key="5">
    <source>
        <dbReference type="ARBA" id="ARBA00022617"/>
    </source>
</evidence>
<dbReference type="Gene3D" id="1.10.3820.10">
    <property type="entry name" value="Di-heme elbow motif domain"/>
    <property type="match status" value="1"/>
</dbReference>
<comment type="similarity">
    <text evidence="2">Belongs to the NapC/NirT/NrfH family.</text>
</comment>
<gene>
    <name evidence="17" type="ORF">BIT28_22505</name>
</gene>
<feature type="binding site" description="axial binding residue" evidence="14">
    <location>
        <position position="47"/>
    </location>
    <ligand>
        <name>heme</name>
        <dbReference type="ChEBI" id="CHEBI:30413"/>
        <label>1</label>
    </ligand>
    <ligandPart>
        <name>Fe</name>
        <dbReference type="ChEBI" id="CHEBI:18248"/>
    </ligandPart>
</feature>
<keyword evidence="18" id="KW-1185">Reference proteome</keyword>
<keyword evidence="8 12" id="KW-0249">Electron transport</keyword>
<feature type="binding site" description="covalent" evidence="13">
    <location>
        <position position="72"/>
    </location>
    <ligand>
        <name>heme</name>
        <dbReference type="ChEBI" id="CHEBI:30413"/>
        <label>2</label>
    </ligand>
</feature>
<keyword evidence="9 15" id="KW-1133">Transmembrane helix</keyword>
<comment type="PTM">
    <text evidence="12">Binds 4 heme groups per subunit.</text>
</comment>
<feature type="binding site" description="covalent" evidence="13">
    <location>
        <position position="40"/>
    </location>
    <ligand>
        <name>heme</name>
        <dbReference type="ChEBI" id="CHEBI:30413"/>
        <label>1</label>
    </ligand>
</feature>
<dbReference type="PANTHER" id="PTHR30333">
    <property type="entry name" value="CYTOCHROME C-TYPE PROTEIN"/>
    <property type="match status" value="1"/>
</dbReference>
<feature type="binding site" description="covalent" evidence="13">
    <location>
        <position position="75"/>
    </location>
    <ligand>
        <name>heme</name>
        <dbReference type="ChEBI" id="CHEBI:30413"/>
        <label>2</label>
    </ligand>
</feature>
<keyword evidence="3 12" id="KW-0813">Transport</keyword>
<evidence type="ECO:0000313" key="18">
    <source>
        <dbReference type="Proteomes" id="UP000186905"/>
    </source>
</evidence>
<feature type="binding site" description="axial binding residue" evidence="14">
    <location>
        <position position="172"/>
    </location>
    <ligand>
        <name>heme</name>
        <dbReference type="ChEBI" id="CHEBI:30413"/>
        <label>2</label>
    </ligand>
    <ligandPart>
        <name>Fe</name>
        <dbReference type="ChEBI" id="CHEBI:18248"/>
    </ligandPart>
</feature>
<keyword evidence="11 15" id="KW-0472">Membrane</keyword>
<keyword evidence="5 12" id="KW-0349">Heme</keyword>
<dbReference type="EMBL" id="MJIL01000075">
    <property type="protein sequence ID" value="OLQ75415.1"/>
    <property type="molecule type" value="Genomic_DNA"/>
</dbReference>
<dbReference type="PIRSF" id="PIRSF000013">
    <property type="entry name" value="4_hem_cytochrm_NapC"/>
    <property type="match status" value="1"/>
</dbReference>
<dbReference type="GO" id="GO:0009061">
    <property type="term" value="P:anaerobic respiration"/>
    <property type="evidence" value="ECO:0007669"/>
    <property type="project" value="TreeGrafter"/>
</dbReference>
<keyword evidence="6 15" id="KW-0812">Transmembrane</keyword>
<evidence type="ECO:0000256" key="4">
    <source>
        <dbReference type="ARBA" id="ARBA00022475"/>
    </source>
</evidence>
<evidence type="ECO:0000256" key="10">
    <source>
        <dbReference type="ARBA" id="ARBA00023004"/>
    </source>
</evidence>
<dbReference type="InterPro" id="IPR036280">
    <property type="entry name" value="Multihaem_cyt_sf"/>
</dbReference>
<evidence type="ECO:0000256" key="8">
    <source>
        <dbReference type="ARBA" id="ARBA00022982"/>
    </source>
</evidence>
<evidence type="ECO:0000256" key="13">
    <source>
        <dbReference type="PIRSR" id="PIRSR000013-1"/>
    </source>
</evidence>
<feature type="domain" description="NapC/NirT cytochrome c N-terminal" evidence="16">
    <location>
        <begin position="9"/>
        <end position="175"/>
    </location>
</feature>
<evidence type="ECO:0000256" key="7">
    <source>
        <dbReference type="ARBA" id="ARBA00022723"/>
    </source>
</evidence>
<evidence type="ECO:0000256" key="6">
    <source>
        <dbReference type="ARBA" id="ARBA00022692"/>
    </source>
</evidence>
<dbReference type="InterPro" id="IPR005126">
    <property type="entry name" value="NapC/NirT_cyt_c_N"/>
</dbReference>
<proteinExistence type="inferred from homology"/>
<comment type="cofactor">
    <cofactor evidence="13">
        <name>heme</name>
        <dbReference type="ChEBI" id="CHEBI:30413"/>
    </cofactor>
    <text evidence="13">Binds 4 heme groups per subunit.</text>
</comment>
<dbReference type="InterPro" id="IPR038266">
    <property type="entry name" value="NapC/NirT_cytc_sf"/>
</dbReference>
<feature type="transmembrane region" description="Helical" evidence="15">
    <location>
        <begin position="12"/>
        <end position="33"/>
    </location>
</feature>
<dbReference type="SUPFAM" id="SSF48695">
    <property type="entry name" value="Multiheme cytochromes"/>
    <property type="match status" value="1"/>
</dbReference>
<dbReference type="GO" id="GO:0020037">
    <property type="term" value="F:heme binding"/>
    <property type="evidence" value="ECO:0007669"/>
    <property type="project" value="InterPro"/>
</dbReference>
<dbReference type="OrthoDB" id="9782159at2"/>
<dbReference type="InterPro" id="IPR024717">
    <property type="entry name" value="NapC/NirT/NrfH"/>
</dbReference>
<dbReference type="AlphaFoldDB" id="A0A1Q9GLH8"/>
<feature type="binding site" evidence="13">
    <location>
        <position position="95"/>
    </location>
    <ligand>
        <name>a menaquinol</name>
        <dbReference type="ChEBI" id="CHEBI:18151"/>
    </ligand>
</feature>
<feature type="binding site" description="covalent" evidence="13">
    <location>
        <position position="166"/>
    </location>
    <ligand>
        <name>heme</name>
        <dbReference type="ChEBI" id="CHEBI:30413"/>
        <label>4</label>
    </ligand>
</feature>
<evidence type="ECO:0000259" key="16">
    <source>
        <dbReference type="Pfam" id="PF03264"/>
    </source>
</evidence>
<dbReference type="STRING" id="1903952.BIT28_22505"/>
<evidence type="ECO:0000256" key="3">
    <source>
        <dbReference type="ARBA" id="ARBA00022448"/>
    </source>
</evidence>
<evidence type="ECO:0000256" key="12">
    <source>
        <dbReference type="PIRNR" id="PIRNR000013"/>
    </source>
</evidence>
<evidence type="ECO:0000256" key="11">
    <source>
        <dbReference type="ARBA" id="ARBA00023136"/>
    </source>
</evidence>
<protein>
    <recommendedName>
        <fullName evidence="12">Cytochrome c-type protein</fullName>
    </recommendedName>
</protein>
<evidence type="ECO:0000313" key="17">
    <source>
        <dbReference type="EMBL" id="OLQ75415.1"/>
    </source>
</evidence>
<keyword evidence="7 12" id="KW-0479">Metal-binding</keyword>
<feature type="binding site" description="covalent" evidence="13">
    <location>
        <position position="133"/>
    </location>
    <ligand>
        <name>heme</name>
        <dbReference type="ChEBI" id="CHEBI:30413"/>
        <label>3</label>
    </ligand>
</feature>